<dbReference type="CDD" id="cd01399">
    <property type="entry name" value="GlcN6P_deaminase"/>
    <property type="match status" value="1"/>
</dbReference>
<proteinExistence type="predicted"/>
<evidence type="ECO:0000313" key="2">
    <source>
        <dbReference type="EMBL" id="RYC51888.1"/>
    </source>
</evidence>
<dbReference type="InterPro" id="IPR004547">
    <property type="entry name" value="Glucosamine6P_isomerase"/>
</dbReference>
<dbReference type="GO" id="GO:0006046">
    <property type="term" value="P:N-acetylglucosamine catabolic process"/>
    <property type="evidence" value="ECO:0007669"/>
    <property type="project" value="TreeGrafter"/>
</dbReference>
<dbReference type="PANTHER" id="PTHR11280:SF6">
    <property type="entry name" value="GLUCOSAMINE-6-PHOSPHATE ISOMERASE NAGB"/>
    <property type="match status" value="1"/>
</dbReference>
<dbReference type="GO" id="GO:0019262">
    <property type="term" value="P:N-acetylneuraminate catabolic process"/>
    <property type="evidence" value="ECO:0007669"/>
    <property type="project" value="TreeGrafter"/>
</dbReference>
<dbReference type="Pfam" id="PF01182">
    <property type="entry name" value="Glucosamine_iso"/>
    <property type="match status" value="1"/>
</dbReference>
<dbReference type="GO" id="GO:0006043">
    <property type="term" value="P:glucosamine catabolic process"/>
    <property type="evidence" value="ECO:0007669"/>
    <property type="project" value="TreeGrafter"/>
</dbReference>
<name>A0A444VM77_9FLAO</name>
<dbReference type="InterPro" id="IPR037171">
    <property type="entry name" value="NagB/RpiA_transferase-like"/>
</dbReference>
<dbReference type="GO" id="GO:0005737">
    <property type="term" value="C:cytoplasm"/>
    <property type="evidence" value="ECO:0007669"/>
    <property type="project" value="TreeGrafter"/>
</dbReference>
<gene>
    <name evidence="2" type="ORF">DN53_08350</name>
</gene>
<dbReference type="EMBL" id="JJMP01000003">
    <property type="protein sequence ID" value="RYC51888.1"/>
    <property type="molecule type" value="Genomic_DNA"/>
</dbReference>
<dbReference type="GO" id="GO:0005975">
    <property type="term" value="P:carbohydrate metabolic process"/>
    <property type="evidence" value="ECO:0007669"/>
    <property type="project" value="InterPro"/>
</dbReference>
<sequence length="253" mass="28326">MGENHDNINVYASRMEAGEAAGRAVEEHLVKLQQWQDDIRIIFAAAPSQDAMLDYLSASKRIEWSKVTAFHMDEYLGLPKGAKQHFSEYLKSRLFSKVPLKKQILIDPFGEVESELSRYSALINEKPIDVVCLGIGENGHIAFNDPPVADFNDSKTIKVVKLDEACRIQQVNDQCFERLEDVPKKALTLTVPALVRGKRMFCVVLGTNKSEAVKNTLTGPVAESCPASILTTHPDCTFYFDEDAYQKVMEISI</sequence>
<evidence type="ECO:0000259" key="1">
    <source>
        <dbReference type="Pfam" id="PF01182"/>
    </source>
</evidence>
<evidence type="ECO:0000313" key="3">
    <source>
        <dbReference type="Proteomes" id="UP000290261"/>
    </source>
</evidence>
<protein>
    <submittedName>
        <fullName evidence="2">Glucosamine-6-phosphate deaminase</fullName>
    </submittedName>
</protein>
<keyword evidence="3" id="KW-1185">Reference proteome</keyword>
<dbReference type="InterPro" id="IPR006148">
    <property type="entry name" value="Glc/Gal-6P_isomerase"/>
</dbReference>
<dbReference type="RefSeq" id="WP_129653448.1">
    <property type="nucleotide sequence ID" value="NZ_ML142908.1"/>
</dbReference>
<dbReference type="AlphaFoldDB" id="A0A444VM77"/>
<comment type="caution">
    <text evidence="2">The sequence shown here is derived from an EMBL/GenBank/DDBJ whole genome shotgun (WGS) entry which is preliminary data.</text>
</comment>
<organism evidence="2 3">
    <name type="scientific">Flagellimonas olearia</name>
    <dbReference type="NCBI Taxonomy" id="552546"/>
    <lineage>
        <taxon>Bacteria</taxon>
        <taxon>Pseudomonadati</taxon>
        <taxon>Bacteroidota</taxon>
        <taxon>Flavobacteriia</taxon>
        <taxon>Flavobacteriales</taxon>
        <taxon>Flavobacteriaceae</taxon>
        <taxon>Flagellimonas</taxon>
    </lineage>
</organism>
<dbReference type="GO" id="GO:0042802">
    <property type="term" value="F:identical protein binding"/>
    <property type="evidence" value="ECO:0007669"/>
    <property type="project" value="TreeGrafter"/>
</dbReference>
<accession>A0A444VM77</accession>
<dbReference type="GO" id="GO:0004342">
    <property type="term" value="F:glucosamine-6-phosphate deaminase activity"/>
    <property type="evidence" value="ECO:0007669"/>
    <property type="project" value="InterPro"/>
</dbReference>
<dbReference type="SUPFAM" id="SSF100950">
    <property type="entry name" value="NagB/RpiA/CoA transferase-like"/>
    <property type="match status" value="1"/>
</dbReference>
<dbReference type="PANTHER" id="PTHR11280">
    <property type="entry name" value="GLUCOSAMINE-6-PHOSPHATE ISOMERASE"/>
    <property type="match status" value="1"/>
</dbReference>
<dbReference type="Gene3D" id="3.40.50.1360">
    <property type="match status" value="1"/>
</dbReference>
<reference evidence="2 3" key="1">
    <citation type="submission" date="2014-04" db="EMBL/GenBank/DDBJ databases">
        <title>Whole genome of Muricauda olearia.</title>
        <authorList>
            <person name="Zhang X.-H."/>
            <person name="Tang K."/>
        </authorList>
    </citation>
    <scope>NUCLEOTIDE SEQUENCE [LARGE SCALE GENOMIC DNA]</scope>
    <source>
        <strain evidence="2 3">Th120</strain>
    </source>
</reference>
<dbReference type="Proteomes" id="UP000290261">
    <property type="component" value="Unassembled WGS sequence"/>
</dbReference>
<feature type="domain" description="Glucosamine/galactosamine-6-phosphate isomerase" evidence="1">
    <location>
        <begin position="16"/>
        <end position="231"/>
    </location>
</feature>